<keyword evidence="1" id="KW-1133">Transmembrane helix</keyword>
<dbReference type="EMBL" id="BGPR01023305">
    <property type="protein sequence ID" value="GBN90396.1"/>
    <property type="molecule type" value="Genomic_DNA"/>
</dbReference>
<feature type="transmembrane region" description="Helical" evidence="1">
    <location>
        <begin position="46"/>
        <end position="70"/>
    </location>
</feature>
<keyword evidence="6" id="KW-1185">Reference proteome</keyword>
<keyword evidence="1" id="KW-0472">Membrane</keyword>
<dbReference type="EMBL" id="BGPR01023317">
    <property type="protein sequence ID" value="GBN90420.1"/>
    <property type="molecule type" value="Genomic_DNA"/>
</dbReference>
<name>A0A4Y2SQ24_ARAVE</name>
<dbReference type="AlphaFoldDB" id="A0A4Y2SQ24"/>
<sequence length="136" mass="15936">MDEKFKGKEPEDLFRDLFNKCQKLGIPPKEFAQLSSVRKLRSKQNYFLKSISVWLFSAFVLVCALVLSFGSEPIAVVLAKIWYHFRDYDIENELCVLNMPPEVQNIFMPPVDCSICRNLTEVERVKNISPQEFERR</sequence>
<evidence type="ECO:0000313" key="2">
    <source>
        <dbReference type="EMBL" id="GBN90396.1"/>
    </source>
</evidence>
<organism evidence="4 6">
    <name type="scientific">Araneus ventricosus</name>
    <name type="common">Orbweaver spider</name>
    <name type="synonym">Epeira ventricosa</name>
    <dbReference type="NCBI Taxonomy" id="182803"/>
    <lineage>
        <taxon>Eukaryota</taxon>
        <taxon>Metazoa</taxon>
        <taxon>Ecdysozoa</taxon>
        <taxon>Arthropoda</taxon>
        <taxon>Chelicerata</taxon>
        <taxon>Arachnida</taxon>
        <taxon>Araneae</taxon>
        <taxon>Araneomorphae</taxon>
        <taxon>Entelegynae</taxon>
        <taxon>Araneoidea</taxon>
        <taxon>Araneidae</taxon>
        <taxon>Araneus</taxon>
    </lineage>
</organism>
<evidence type="ECO:0000313" key="5">
    <source>
        <dbReference type="EMBL" id="GBN90428.1"/>
    </source>
</evidence>
<evidence type="ECO:0000256" key="1">
    <source>
        <dbReference type="SAM" id="Phobius"/>
    </source>
</evidence>
<keyword evidence="1" id="KW-0812">Transmembrane</keyword>
<proteinExistence type="predicted"/>
<evidence type="ECO:0000313" key="3">
    <source>
        <dbReference type="EMBL" id="GBN90420.1"/>
    </source>
</evidence>
<evidence type="ECO:0000313" key="6">
    <source>
        <dbReference type="Proteomes" id="UP000499080"/>
    </source>
</evidence>
<dbReference type="OrthoDB" id="10063099at2759"/>
<dbReference type="EMBL" id="BGPR01023323">
    <property type="protein sequence ID" value="GBN90428.1"/>
    <property type="molecule type" value="Genomic_DNA"/>
</dbReference>
<comment type="caution">
    <text evidence="4">The sequence shown here is derived from an EMBL/GenBank/DDBJ whole genome shotgun (WGS) entry which is preliminary data.</text>
</comment>
<evidence type="ECO:0000313" key="4">
    <source>
        <dbReference type="EMBL" id="GBN90422.1"/>
    </source>
</evidence>
<protein>
    <submittedName>
        <fullName evidence="4">Uncharacterized protein</fullName>
    </submittedName>
</protein>
<accession>A0A4Y2SQ24</accession>
<dbReference type="Proteomes" id="UP000499080">
    <property type="component" value="Unassembled WGS sequence"/>
</dbReference>
<dbReference type="EMBL" id="BGPR01023318">
    <property type="protein sequence ID" value="GBN90422.1"/>
    <property type="molecule type" value="Genomic_DNA"/>
</dbReference>
<reference evidence="4 6" key="1">
    <citation type="journal article" date="2019" name="Sci. Rep.">
        <title>Orb-weaving spider Araneus ventricosus genome elucidates the spidroin gene catalogue.</title>
        <authorList>
            <person name="Kono N."/>
            <person name="Nakamura H."/>
            <person name="Ohtoshi R."/>
            <person name="Moran D.A.P."/>
            <person name="Shinohara A."/>
            <person name="Yoshida Y."/>
            <person name="Fujiwara M."/>
            <person name="Mori M."/>
            <person name="Tomita M."/>
            <person name="Arakawa K."/>
        </authorList>
    </citation>
    <scope>NUCLEOTIDE SEQUENCE [LARGE SCALE GENOMIC DNA]</scope>
</reference>
<gene>
    <name evidence="5" type="ORF">AVEN_10101_1</name>
    <name evidence="2" type="ORF">AVEN_130597_1</name>
    <name evidence="4" type="ORF">AVEN_21290_1</name>
    <name evidence="3" type="ORF">AVEN_244806_1</name>
</gene>